<protein>
    <submittedName>
        <fullName evidence="1">Uncharacterized protein</fullName>
    </submittedName>
</protein>
<dbReference type="Proteomes" id="UP000319783">
    <property type="component" value="Unassembled WGS sequence"/>
</dbReference>
<proteinExistence type="predicted"/>
<name>A0A533QCH6_9BACT</name>
<dbReference type="EMBL" id="SULG01000109">
    <property type="protein sequence ID" value="TLD40331.1"/>
    <property type="molecule type" value="Genomic_DNA"/>
</dbReference>
<organism evidence="1 2">
    <name type="scientific">Candidatus Jettenia ecosi</name>
    <dbReference type="NCBI Taxonomy" id="2494326"/>
    <lineage>
        <taxon>Bacteria</taxon>
        <taxon>Pseudomonadati</taxon>
        <taxon>Planctomycetota</taxon>
        <taxon>Candidatus Brocadiia</taxon>
        <taxon>Candidatus Brocadiales</taxon>
        <taxon>Candidatus Brocadiaceae</taxon>
        <taxon>Candidatus Jettenia</taxon>
    </lineage>
</organism>
<gene>
    <name evidence="1" type="ORF">JETT_3400</name>
</gene>
<reference evidence="1 2" key="1">
    <citation type="submission" date="2019-04" db="EMBL/GenBank/DDBJ databases">
        <title>Genome of a novel bacterium Candidatus Jettenia ecosi reconstructed from metagenome of an anammox bioreactor.</title>
        <authorList>
            <person name="Mardanov A.V."/>
            <person name="Beletsky A.V."/>
            <person name="Ravin N.V."/>
            <person name="Botchkova E.A."/>
            <person name="Litti Y.V."/>
            <person name="Nozhevnikova A.N."/>
        </authorList>
    </citation>
    <scope>NUCLEOTIDE SEQUENCE [LARGE SCALE GENOMIC DNA]</scope>
    <source>
        <strain evidence="1">J2</strain>
    </source>
</reference>
<evidence type="ECO:0000313" key="2">
    <source>
        <dbReference type="Proteomes" id="UP000319783"/>
    </source>
</evidence>
<evidence type="ECO:0000313" key="1">
    <source>
        <dbReference type="EMBL" id="TLD40331.1"/>
    </source>
</evidence>
<sequence length="43" mass="5348">MLKKVRHKYDIRKCYMVYVVIAIRLMEMLNITRYNILRICTLK</sequence>
<accession>A0A533QCH6</accession>
<dbReference type="AlphaFoldDB" id="A0A533QCH6"/>
<comment type="caution">
    <text evidence="1">The sequence shown here is derived from an EMBL/GenBank/DDBJ whole genome shotgun (WGS) entry which is preliminary data.</text>
</comment>